<sequence>MIKDLCDMMMARCAPGQAMWCSSPLTALAKPDGGVGPIATGELPYRILLSYQFGAGTKRGFEPIICIDRHSVGAQSAKSPMNALALIFVAWFGLGMPQGCPRHPNPRRKAAPPVYS</sequence>
<reference evidence="1 2" key="1">
    <citation type="submission" date="2018-11" db="EMBL/GenBank/DDBJ databases">
        <title>Genome sequence of Saitozyma podzolica DSM 27192.</title>
        <authorList>
            <person name="Aliyu H."/>
            <person name="Gorte O."/>
            <person name="Ochsenreither K."/>
        </authorList>
    </citation>
    <scope>NUCLEOTIDE SEQUENCE [LARGE SCALE GENOMIC DNA]</scope>
    <source>
        <strain evidence="1 2">DSM 27192</strain>
    </source>
</reference>
<evidence type="ECO:0000313" key="1">
    <source>
        <dbReference type="EMBL" id="RSH85425.1"/>
    </source>
</evidence>
<dbReference type="OrthoDB" id="3366083at2759"/>
<accession>A0A427Y376</accession>
<protein>
    <submittedName>
        <fullName evidence="1">Uncharacterized protein</fullName>
    </submittedName>
</protein>
<name>A0A427Y376_9TREE</name>
<comment type="caution">
    <text evidence="1">The sequence shown here is derived from an EMBL/GenBank/DDBJ whole genome shotgun (WGS) entry which is preliminary data.</text>
</comment>
<keyword evidence="2" id="KW-1185">Reference proteome</keyword>
<gene>
    <name evidence="1" type="ORF">EHS25_004821</name>
</gene>
<dbReference type="EMBL" id="RSCD01000020">
    <property type="protein sequence ID" value="RSH85425.1"/>
    <property type="molecule type" value="Genomic_DNA"/>
</dbReference>
<dbReference type="Proteomes" id="UP000279259">
    <property type="component" value="Unassembled WGS sequence"/>
</dbReference>
<proteinExistence type="predicted"/>
<dbReference type="AlphaFoldDB" id="A0A427Y376"/>
<evidence type="ECO:0000313" key="2">
    <source>
        <dbReference type="Proteomes" id="UP000279259"/>
    </source>
</evidence>
<organism evidence="1 2">
    <name type="scientific">Saitozyma podzolica</name>
    <dbReference type="NCBI Taxonomy" id="1890683"/>
    <lineage>
        <taxon>Eukaryota</taxon>
        <taxon>Fungi</taxon>
        <taxon>Dikarya</taxon>
        <taxon>Basidiomycota</taxon>
        <taxon>Agaricomycotina</taxon>
        <taxon>Tremellomycetes</taxon>
        <taxon>Tremellales</taxon>
        <taxon>Trimorphomycetaceae</taxon>
        <taxon>Saitozyma</taxon>
    </lineage>
</organism>